<protein>
    <submittedName>
        <fullName evidence="1">Uncharacterized protein</fullName>
    </submittedName>
</protein>
<sequence>MKCIYSFYALFHLPTSPLGNTFTLPRTHCRLAPHKASELPPDIRKSKTVQLHIYAPR</sequence>
<feature type="non-terminal residue" evidence="1">
    <location>
        <position position="57"/>
    </location>
</feature>
<dbReference type="AlphaFoldDB" id="A0AAD4QIW7"/>
<proteinExistence type="predicted"/>
<accession>A0AAD4QIW7</accession>
<evidence type="ECO:0000313" key="1">
    <source>
        <dbReference type="EMBL" id="KAI0296902.1"/>
    </source>
</evidence>
<comment type="caution">
    <text evidence="1">The sequence shown here is derived from an EMBL/GenBank/DDBJ whole genome shotgun (WGS) entry which is preliminary data.</text>
</comment>
<organism evidence="1 2">
    <name type="scientific">Multifurca ochricompacta</name>
    <dbReference type="NCBI Taxonomy" id="376703"/>
    <lineage>
        <taxon>Eukaryota</taxon>
        <taxon>Fungi</taxon>
        <taxon>Dikarya</taxon>
        <taxon>Basidiomycota</taxon>
        <taxon>Agaricomycotina</taxon>
        <taxon>Agaricomycetes</taxon>
        <taxon>Russulales</taxon>
        <taxon>Russulaceae</taxon>
        <taxon>Multifurca</taxon>
    </lineage>
</organism>
<reference evidence="1" key="1">
    <citation type="journal article" date="2022" name="New Phytol.">
        <title>Evolutionary transition to the ectomycorrhizal habit in the genomes of a hyperdiverse lineage of mushroom-forming fungi.</title>
        <authorList>
            <person name="Looney B."/>
            <person name="Miyauchi S."/>
            <person name="Morin E."/>
            <person name="Drula E."/>
            <person name="Courty P.E."/>
            <person name="Kohler A."/>
            <person name="Kuo A."/>
            <person name="LaButti K."/>
            <person name="Pangilinan J."/>
            <person name="Lipzen A."/>
            <person name="Riley R."/>
            <person name="Andreopoulos W."/>
            <person name="He G."/>
            <person name="Johnson J."/>
            <person name="Nolan M."/>
            <person name="Tritt A."/>
            <person name="Barry K.W."/>
            <person name="Grigoriev I.V."/>
            <person name="Nagy L.G."/>
            <person name="Hibbett D."/>
            <person name="Henrissat B."/>
            <person name="Matheny P.B."/>
            <person name="Labbe J."/>
            <person name="Martin F.M."/>
        </authorList>
    </citation>
    <scope>NUCLEOTIDE SEQUENCE</scope>
    <source>
        <strain evidence="1">BPL690</strain>
    </source>
</reference>
<feature type="non-terminal residue" evidence="1">
    <location>
        <position position="1"/>
    </location>
</feature>
<dbReference type="Proteomes" id="UP001203297">
    <property type="component" value="Unassembled WGS sequence"/>
</dbReference>
<name>A0AAD4QIW7_9AGAM</name>
<gene>
    <name evidence="1" type="ORF">B0F90DRAFT_1743835</name>
</gene>
<keyword evidence="2" id="KW-1185">Reference proteome</keyword>
<dbReference type="EMBL" id="WTXG01000044">
    <property type="protein sequence ID" value="KAI0296902.1"/>
    <property type="molecule type" value="Genomic_DNA"/>
</dbReference>
<evidence type="ECO:0000313" key="2">
    <source>
        <dbReference type="Proteomes" id="UP001203297"/>
    </source>
</evidence>